<dbReference type="AlphaFoldDB" id="A0A9N9YAZ7"/>
<keyword evidence="5" id="KW-1185">Reference proteome</keyword>
<dbReference type="OrthoDB" id="4314040at2759"/>
<dbReference type="GO" id="GO:0000981">
    <property type="term" value="F:DNA-binding transcription factor activity, RNA polymerase II-specific"/>
    <property type="evidence" value="ECO:0007669"/>
    <property type="project" value="InterPro"/>
</dbReference>
<keyword evidence="1" id="KW-0539">Nucleus</keyword>
<dbReference type="CDD" id="cd00067">
    <property type="entry name" value="GAL4"/>
    <property type="match status" value="1"/>
</dbReference>
<dbReference type="PROSITE" id="PS00463">
    <property type="entry name" value="ZN2_CY6_FUNGAL_1"/>
    <property type="match status" value="1"/>
</dbReference>
<gene>
    <name evidence="4" type="ORF">CRHIZ90672A_00018194</name>
</gene>
<dbReference type="Proteomes" id="UP000696573">
    <property type="component" value="Unassembled WGS sequence"/>
</dbReference>
<dbReference type="EMBL" id="CABFNQ020000478">
    <property type="protein sequence ID" value="CAH0016610.1"/>
    <property type="molecule type" value="Genomic_DNA"/>
</dbReference>
<dbReference type="SUPFAM" id="SSF57701">
    <property type="entry name" value="Zn2/Cys6 DNA-binding domain"/>
    <property type="match status" value="1"/>
</dbReference>
<proteinExistence type="predicted"/>
<protein>
    <recommendedName>
        <fullName evidence="3">Zn(2)-C6 fungal-type domain-containing protein</fullName>
    </recommendedName>
</protein>
<sequence>MAGPRSRGCRLCKIRKIKCDEKWPVCSPCHRQNLACPGQAPWVSLKGKPTEPRSSQVAIRSRSSVPRPPPSTAGDRVAAQLVNHLNAGASRGRAIQARYLKEMPKRVCVHQSLRDSVSLFYVVLTNFLLQKPAVDFAGLPEYGRAIKSLRLVLASNEARTPETLASVTVLQLVEELFNPSQRRMLHASGMTSLVTAIGPPKPNDKFYISILSEVYNFLIPHAITRGWKDSQNKDSWRDPMGITWSKSRVDKELTESMLPVLHASASASDRAPVYVRGCQALWKPSAGKYLEMSNSELGKEILETAENIDTLLAAMVGKCTERGDIVEEEDPHSLSGTSYSFSSPFLAYTLLHAHCSHVFLSQMRYHWSQFHNWPVADAHYTKLKDLCVHIWKYLRFLRRLEPSVAAVTPRGVYLTLELADESQREHLLDEFTELDRALGKILTPRAVMVGEILFFAKLWTGRRP</sequence>
<evidence type="ECO:0000256" key="2">
    <source>
        <dbReference type="SAM" id="MobiDB-lite"/>
    </source>
</evidence>
<dbReference type="PANTHER" id="PTHR38111">
    <property type="entry name" value="ZN(2)-C6 FUNGAL-TYPE DOMAIN-CONTAINING PROTEIN-RELATED"/>
    <property type="match status" value="1"/>
</dbReference>
<dbReference type="InterPro" id="IPR053178">
    <property type="entry name" value="Osmoadaptation_assoc"/>
</dbReference>
<dbReference type="InterPro" id="IPR001138">
    <property type="entry name" value="Zn2Cys6_DnaBD"/>
</dbReference>
<evidence type="ECO:0000313" key="5">
    <source>
        <dbReference type="Proteomes" id="UP000696573"/>
    </source>
</evidence>
<dbReference type="Gene3D" id="4.10.240.10">
    <property type="entry name" value="Zn(2)-C6 fungal-type DNA-binding domain"/>
    <property type="match status" value="1"/>
</dbReference>
<dbReference type="PROSITE" id="PS50048">
    <property type="entry name" value="ZN2_CY6_FUNGAL_2"/>
    <property type="match status" value="1"/>
</dbReference>
<comment type="caution">
    <text evidence="4">The sequence shown here is derived from an EMBL/GenBank/DDBJ whole genome shotgun (WGS) entry which is preliminary data.</text>
</comment>
<accession>A0A9N9YAZ7</accession>
<dbReference type="SMART" id="SM00066">
    <property type="entry name" value="GAL4"/>
    <property type="match status" value="1"/>
</dbReference>
<dbReference type="Pfam" id="PF00172">
    <property type="entry name" value="Zn_clus"/>
    <property type="match status" value="1"/>
</dbReference>
<reference evidence="4" key="1">
    <citation type="submission" date="2021-10" db="EMBL/GenBank/DDBJ databases">
        <authorList>
            <person name="Piombo E."/>
        </authorList>
    </citation>
    <scope>NUCLEOTIDE SEQUENCE</scope>
</reference>
<name>A0A9N9YAZ7_9HYPO</name>
<evidence type="ECO:0000256" key="1">
    <source>
        <dbReference type="ARBA" id="ARBA00023242"/>
    </source>
</evidence>
<organism evidence="4 5">
    <name type="scientific">Clonostachys rhizophaga</name>
    <dbReference type="NCBI Taxonomy" id="160324"/>
    <lineage>
        <taxon>Eukaryota</taxon>
        <taxon>Fungi</taxon>
        <taxon>Dikarya</taxon>
        <taxon>Ascomycota</taxon>
        <taxon>Pezizomycotina</taxon>
        <taxon>Sordariomycetes</taxon>
        <taxon>Hypocreomycetidae</taxon>
        <taxon>Hypocreales</taxon>
        <taxon>Bionectriaceae</taxon>
        <taxon>Clonostachys</taxon>
    </lineage>
</organism>
<feature type="domain" description="Zn(2)-C6 fungal-type" evidence="3">
    <location>
        <begin position="8"/>
        <end position="36"/>
    </location>
</feature>
<feature type="region of interest" description="Disordered" evidence="2">
    <location>
        <begin position="47"/>
        <end position="74"/>
    </location>
</feature>
<dbReference type="InterPro" id="IPR036864">
    <property type="entry name" value="Zn2-C6_fun-type_DNA-bd_sf"/>
</dbReference>
<evidence type="ECO:0000259" key="3">
    <source>
        <dbReference type="PROSITE" id="PS50048"/>
    </source>
</evidence>
<evidence type="ECO:0000313" key="4">
    <source>
        <dbReference type="EMBL" id="CAH0016610.1"/>
    </source>
</evidence>
<dbReference type="GO" id="GO:0008270">
    <property type="term" value="F:zinc ion binding"/>
    <property type="evidence" value="ECO:0007669"/>
    <property type="project" value="InterPro"/>
</dbReference>